<dbReference type="PANTHER" id="PTHR35447:SF1">
    <property type="entry name" value="BH3-INTERACTING DOMAIN DEATH AGONIST"/>
    <property type="match status" value="1"/>
</dbReference>
<gene>
    <name evidence="9" type="ORF">G5714_017803</name>
</gene>
<dbReference type="GO" id="GO:0008637">
    <property type="term" value="P:apoptotic mitochondrial changes"/>
    <property type="evidence" value="ECO:0007669"/>
    <property type="project" value="TreeGrafter"/>
</dbReference>
<comment type="caution">
    <text evidence="9">The sequence shown here is derived from an EMBL/GenBank/DDBJ whole genome shotgun (WGS) entry which is preliminary data.</text>
</comment>
<dbReference type="EMBL" id="JAAMOB010000018">
    <property type="protein sequence ID" value="KAF4101371.1"/>
    <property type="molecule type" value="Genomic_DNA"/>
</dbReference>
<protein>
    <recommendedName>
        <fullName evidence="3">BH3-interacting domain death agonist</fullName>
    </recommendedName>
</protein>
<dbReference type="Proteomes" id="UP000579812">
    <property type="component" value="Unassembled WGS sequence"/>
</dbReference>
<dbReference type="GO" id="GO:0090200">
    <property type="term" value="P:positive regulation of release of cytochrome c from mitochondria"/>
    <property type="evidence" value="ECO:0007669"/>
    <property type="project" value="TreeGrafter"/>
</dbReference>
<dbReference type="InterPro" id="IPR010479">
    <property type="entry name" value="BID"/>
</dbReference>
<keyword evidence="5" id="KW-0053">Apoptosis</keyword>
<dbReference type="GO" id="GO:0005741">
    <property type="term" value="C:mitochondrial outer membrane"/>
    <property type="evidence" value="ECO:0007669"/>
    <property type="project" value="UniProtKB-SubCell"/>
</dbReference>
<evidence type="ECO:0000256" key="4">
    <source>
        <dbReference type="ARBA" id="ARBA00022490"/>
    </source>
</evidence>
<evidence type="ECO:0000256" key="5">
    <source>
        <dbReference type="ARBA" id="ARBA00022703"/>
    </source>
</evidence>
<dbReference type="OrthoDB" id="9941774at2759"/>
<dbReference type="GO" id="GO:2001238">
    <property type="term" value="P:positive regulation of extrinsic apoptotic signaling pathway"/>
    <property type="evidence" value="ECO:0007669"/>
    <property type="project" value="TreeGrafter"/>
</dbReference>
<evidence type="ECO:0000256" key="2">
    <source>
        <dbReference type="ARBA" id="ARBA00004496"/>
    </source>
</evidence>
<evidence type="ECO:0000313" key="10">
    <source>
        <dbReference type="Proteomes" id="UP000579812"/>
    </source>
</evidence>
<evidence type="ECO:0000256" key="1">
    <source>
        <dbReference type="ARBA" id="ARBA00004294"/>
    </source>
</evidence>
<proteinExistence type="predicted"/>
<dbReference type="Gene3D" id="1.10.437.10">
    <property type="entry name" value="Blc2-like"/>
    <property type="match status" value="1"/>
</dbReference>
<dbReference type="Pfam" id="PF06393">
    <property type="entry name" value="BID"/>
    <property type="match status" value="1"/>
</dbReference>
<accession>A0A7J6C2T5</accession>
<comment type="subcellular location">
    <subcellularLocation>
        <location evidence="2">Cytoplasm</location>
    </subcellularLocation>
    <subcellularLocation>
        <location evidence="1">Mitochondrion outer membrane</location>
    </subcellularLocation>
</comment>
<dbReference type="GO" id="GO:2001244">
    <property type="term" value="P:positive regulation of intrinsic apoptotic signaling pathway"/>
    <property type="evidence" value="ECO:0007669"/>
    <property type="project" value="TreeGrafter"/>
</dbReference>
<keyword evidence="4" id="KW-0963">Cytoplasm</keyword>
<dbReference type="InterPro" id="IPR036834">
    <property type="entry name" value="Bcl-2-like_sf"/>
</dbReference>
<dbReference type="SUPFAM" id="SSF56854">
    <property type="entry name" value="Bcl-2 inhibitors of programmed cell death"/>
    <property type="match status" value="1"/>
</dbReference>
<evidence type="ECO:0000256" key="6">
    <source>
        <dbReference type="ARBA" id="ARBA00022787"/>
    </source>
</evidence>
<evidence type="ECO:0000313" key="9">
    <source>
        <dbReference type="EMBL" id="KAF4101371.1"/>
    </source>
</evidence>
<reference evidence="9 10" key="1">
    <citation type="submission" date="2020-04" db="EMBL/GenBank/DDBJ databases">
        <title>Chromosome-level genome assembly of a cyprinid fish Onychostoma macrolepis by integration of Nanopore Sequencing, Bionano and Hi-C technology.</title>
        <authorList>
            <person name="Wang D."/>
        </authorList>
    </citation>
    <scope>NUCLEOTIDE SEQUENCE [LARGE SCALE GENOMIC DNA]</scope>
    <source>
        <strain evidence="9">SWU-2019</strain>
        <tissue evidence="9">Muscle</tissue>
    </source>
</reference>
<name>A0A7J6C2T5_9TELE</name>
<sequence>MDCNRNFDSFPDTSLVLLSFLKQKGCQNSQLQRELDYLDEKLTLPTNHNYIESDEELQADGHSFSVSYRELLHEFQNQVQPQLPVNAEEAQAAREMAAELIRIADLLEQRVLSQAADSLSKKLCRSQELFWGGHLSDGVQALLRQVAGAKEFKKELVEMAFTFVLMKTVCEHVPQFFFGLYGTVVQYFLPHRSHS</sequence>
<organism evidence="9 10">
    <name type="scientific">Onychostoma macrolepis</name>
    <dbReference type="NCBI Taxonomy" id="369639"/>
    <lineage>
        <taxon>Eukaryota</taxon>
        <taxon>Metazoa</taxon>
        <taxon>Chordata</taxon>
        <taxon>Craniata</taxon>
        <taxon>Vertebrata</taxon>
        <taxon>Euteleostomi</taxon>
        <taxon>Actinopterygii</taxon>
        <taxon>Neopterygii</taxon>
        <taxon>Teleostei</taxon>
        <taxon>Ostariophysi</taxon>
        <taxon>Cypriniformes</taxon>
        <taxon>Cyprinidae</taxon>
        <taxon>Acrossocheilinae</taxon>
        <taxon>Onychostoma</taxon>
    </lineage>
</organism>
<keyword evidence="6" id="KW-1000">Mitochondrion outer membrane</keyword>
<evidence type="ECO:0000256" key="7">
    <source>
        <dbReference type="ARBA" id="ARBA00023128"/>
    </source>
</evidence>
<dbReference type="PANTHER" id="PTHR35447">
    <property type="entry name" value="BH3-INTERACTING DOMAIN DEATH AGONIST"/>
    <property type="match status" value="1"/>
</dbReference>
<dbReference type="AlphaFoldDB" id="A0A7J6C2T5"/>
<evidence type="ECO:0000256" key="3">
    <source>
        <dbReference type="ARBA" id="ARBA00015802"/>
    </source>
</evidence>
<keyword evidence="8" id="KW-0472">Membrane</keyword>
<evidence type="ECO:0000256" key="8">
    <source>
        <dbReference type="ARBA" id="ARBA00023136"/>
    </source>
</evidence>
<keyword evidence="10" id="KW-1185">Reference proteome</keyword>
<keyword evidence="7" id="KW-0496">Mitochondrion</keyword>
<dbReference type="GO" id="GO:0005829">
    <property type="term" value="C:cytosol"/>
    <property type="evidence" value="ECO:0007669"/>
    <property type="project" value="TreeGrafter"/>
</dbReference>